<dbReference type="EMBL" id="CABITT030000004">
    <property type="protein sequence ID" value="VVB00595.1"/>
    <property type="molecule type" value="Genomic_DNA"/>
</dbReference>
<organism evidence="2 3">
    <name type="scientific">Arabis nemorensis</name>
    <dbReference type="NCBI Taxonomy" id="586526"/>
    <lineage>
        <taxon>Eukaryota</taxon>
        <taxon>Viridiplantae</taxon>
        <taxon>Streptophyta</taxon>
        <taxon>Embryophyta</taxon>
        <taxon>Tracheophyta</taxon>
        <taxon>Spermatophyta</taxon>
        <taxon>Magnoliopsida</taxon>
        <taxon>eudicotyledons</taxon>
        <taxon>Gunneridae</taxon>
        <taxon>Pentapetalae</taxon>
        <taxon>rosids</taxon>
        <taxon>malvids</taxon>
        <taxon>Brassicales</taxon>
        <taxon>Brassicaceae</taxon>
        <taxon>Arabideae</taxon>
        <taxon>Arabis</taxon>
    </lineage>
</organism>
<protein>
    <submittedName>
        <fullName evidence="2">Uncharacterized protein</fullName>
    </submittedName>
</protein>
<evidence type="ECO:0000256" key="1">
    <source>
        <dbReference type="SAM" id="MobiDB-lite"/>
    </source>
</evidence>
<reference evidence="2" key="1">
    <citation type="submission" date="2019-07" db="EMBL/GenBank/DDBJ databases">
        <authorList>
            <person name="Dittberner H."/>
        </authorList>
    </citation>
    <scope>NUCLEOTIDE SEQUENCE [LARGE SCALE GENOMIC DNA]</scope>
</reference>
<gene>
    <name evidence="2" type="ORF">ANE_LOCUS11039</name>
</gene>
<evidence type="ECO:0000313" key="3">
    <source>
        <dbReference type="Proteomes" id="UP000489600"/>
    </source>
</evidence>
<comment type="caution">
    <text evidence="2">The sequence shown here is derived from an EMBL/GenBank/DDBJ whole genome shotgun (WGS) entry which is preliminary data.</text>
</comment>
<dbReference type="AlphaFoldDB" id="A0A565BG48"/>
<dbReference type="Proteomes" id="UP000489600">
    <property type="component" value="Unassembled WGS sequence"/>
</dbReference>
<feature type="region of interest" description="Disordered" evidence="1">
    <location>
        <begin position="1"/>
        <end position="37"/>
    </location>
</feature>
<feature type="compositionally biased region" description="Polar residues" evidence="1">
    <location>
        <begin position="1"/>
        <end position="10"/>
    </location>
</feature>
<accession>A0A565BG48</accession>
<keyword evidence="3" id="KW-1185">Reference proteome</keyword>
<evidence type="ECO:0000313" key="2">
    <source>
        <dbReference type="EMBL" id="VVB00595.1"/>
    </source>
</evidence>
<sequence length="109" mass="12056">MPVPSSSTPTVEGESRSNLKPKIRAPPPPPQRGFTNHDWKIIGTTEVSMEDEMTDCREYFDGTRNFKCRGRSGGWSSPGGVGSSFLQYGEVAAPRKSWLRGELHNFVAL</sequence>
<name>A0A565BG48_9BRAS</name>
<proteinExistence type="predicted"/>